<sequence length="90" mass="10747">MDTYKNLYNMPEKEQKAFTDSFAQAIIDTFNDKKKGYYDSMMVKTNKAFKENNKAAYDQAIHHYNTMVDNLVKERQIITDMYNKFIKVKK</sequence>
<dbReference type="EMBL" id="BK032679">
    <property type="protein sequence ID" value="DAF54521.1"/>
    <property type="molecule type" value="Genomic_DNA"/>
</dbReference>
<name>A0A8S5SU25_9CAUD</name>
<accession>A0A8S5SU25</accession>
<organism evidence="1">
    <name type="scientific">Siphoviridae sp. ctKwY15</name>
    <dbReference type="NCBI Taxonomy" id="2827843"/>
    <lineage>
        <taxon>Viruses</taxon>
        <taxon>Duplodnaviria</taxon>
        <taxon>Heunggongvirae</taxon>
        <taxon>Uroviricota</taxon>
        <taxon>Caudoviricetes</taxon>
    </lineage>
</organism>
<reference evidence="1" key="1">
    <citation type="journal article" date="2021" name="Proc. Natl. Acad. Sci. U.S.A.">
        <title>A Catalog of Tens of Thousands of Viruses from Human Metagenomes Reveals Hidden Associations with Chronic Diseases.</title>
        <authorList>
            <person name="Tisza M.J."/>
            <person name="Buck C.B."/>
        </authorList>
    </citation>
    <scope>NUCLEOTIDE SEQUENCE</scope>
    <source>
        <strain evidence="1">CtKwY15</strain>
    </source>
</reference>
<evidence type="ECO:0000313" key="1">
    <source>
        <dbReference type="EMBL" id="DAF54521.1"/>
    </source>
</evidence>
<protein>
    <submittedName>
        <fullName evidence="1">Uncharacterized protein</fullName>
    </submittedName>
</protein>
<proteinExistence type="predicted"/>